<keyword evidence="1" id="KW-0812">Transmembrane</keyword>
<protein>
    <submittedName>
        <fullName evidence="2">Uncharacterized protein</fullName>
    </submittedName>
</protein>
<feature type="transmembrane region" description="Helical" evidence="1">
    <location>
        <begin position="44"/>
        <end position="64"/>
    </location>
</feature>
<keyword evidence="1" id="KW-1133">Transmembrane helix</keyword>
<evidence type="ECO:0000313" key="2">
    <source>
        <dbReference type="EMBL" id="KKN11816.1"/>
    </source>
</evidence>
<dbReference type="EMBL" id="LAZR01004097">
    <property type="protein sequence ID" value="KKN11816.1"/>
    <property type="molecule type" value="Genomic_DNA"/>
</dbReference>
<accession>A0A0F9QF48</accession>
<organism evidence="2">
    <name type="scientific">marine sediment metagenome</name>
    <dbReference type="NCBI Taxonomy" id="412755"/>
    <lineage>
        <taxon>unclassified sequences</taxon>
        <taxon>metagenomes</taxon>
        <taxon>ecological metagenomes</taxon>
    </lineage>
</organism>
<proteinExistence type="predicted"/>
<comment type="caution">
    <text evidence="2">The sequence shown here is derived from an EMBL/GenBank/DDBJ whole genome shotgun (WGS) entry which is preliminary data.</text>
</comment>
<reference evidence="2" key="1">
    <citation type="journal article" date="2015" name="Nature">
        <title>Complex archaea that bridge the gap between prokaryotes and eukaryotes.</title>
        <authorList>
            <person name="Spang A."/>
            <person name="Saw J.H."/>
            <person name="Jorgensen S.L."/>
            <person name="Zaremba-Niedzwiedzka K."/>
            <person name="Martijn J."/>
            <person name="Lind A.E."/>
            <person name="van Eijk R."/>
            <person name="Schleper C."/>
            <person name="Guy L."/>
            <person name="Ettema T.J."/>
        </authorList>
    </citation>
    <scope>NUCLEOTIDE SEQUENCE</scope>
</reference>
<keyword evidence="1" id="KW-0472">Membrane</keyword>
<evidence type="ECO:0000256" key="1">
    <source>
        <dbReference type="SAM" id="Phobius"/>
    </source>
</evidence>
<name>A0A0F9QF48_9ZZZZ</name>
<dbReference type="AlphaFoldDB" id="A0A0F9QF48"/>
<gene>
    <name evidence="2" type="ORF">LCGC14_1022690</name>
</gene>
<sequence length="68" mass="6811">MRLAIALALALGSISAGVFGASWVVDTYGPNSSNPNSGAPHLATGTLLAGFVGAVVIVGIYALLEKRL</sequence>